<keyword evidence="7" id="KW-0560">Oxidoreductase</keyword>
<keyword evidence="4" id="KW-0645">Protease</keyword>
<reference evidence="11 12" key="1">
    <citation type="journal article" date="2013" name="BMC Genomics">
        <title>The genome and transcriptome of the pine saprophyte Ophiostoma piceae, and a comparison with the bark beetle-associated pine pathogen Grosmannia clavigera.</title>
        <authorList>
            <person name="Haridas S."/>
            <person name="Wang Y."/>
            <person name="Lim L."/>
            <person name="Massoumi Alamouti S."/>
            <person name="Jackman S."/>
            <person name="Docking R."/>
            <person name="Robertson G."/>
            <person name="Birol I."/>
            <person name="Bohlmann J."/>
            <person name="Breuil C."/>
        </authorList>
    </citation>
    <scope>NUCLEOTIDE SEQUENCE [LARGE SCALE GENOMIC DNA]</scope>
    <source>
        <strain evidence="11 12">UAMH 11346</strain>
    </source>
</reference>
<dbReference type="InterPro" id="IPR003653">
    <property type="entry name" value="Peptidase_C48_C"/>
</dbReference>
<feature type="region of interest" description="Disordered" evidence="8">
    <location>
        <begin position="1204"/>
        <end position="1277"/>
    </location>
</feature>
<evidence type="ECO:0000259" key="10">
    <source>
        <dbReference type="PROSITE" id="PS50600"/>
    </source>
</evidence>
<dbReference type="eggNOG" id="KOG0778">
    <property type="taxonomic scope" value="Eukaryota"/>
</dbReference>
<dbReference type="PRINTS" id="PR00420">
    <property type="entry name" value="RNGMNOXGNASE"/>
</dbReference>
<dbReference type="InterPro" id="IPR036249">
    <property type="entry name" value="Thioredoxin-like_sf"/>
</dbReference>
<feature type="compositionally biased region" description="Basic and acidic residues" evidence="8">
    <location>
        <begin position="729"/>
        <end position="741"/>
    </location>
</feature>
<evidence type="ECO:0000256" key="2">
    <source>
        <dbReference type="ARBA" id="ARBA00007801"/>
    </source>
</evidence>
<keyword evidence="9" id="KW-1133">Transmembrane helix</keyword>
<dbReference type="VEuPathDB" id="FungiDB:F503_08140"/>
<dbReference type="Gene3D" id="3.50.50.60">
    <property type="entry name" value="FAD/NAD(P)-binding domain"/>
    <property type="match status" value="1"/>
</dbReference>
<dbReference type="InterPro" id="IPR002938">
    <property type="entry name" value="FAD-bd"/>
</dbReference>
<dbReference type="Gene3D" id="3.30.9.10">
    <property type="entry name" value="D-Amino Acid Oxidase, subunit A, domain 2"/>
    <property type="match status" value="1"/>
</dbReference>
<name>S3C1R3_OPHP1</name>
<dbReference type="STRING" id="1262450.S3C1R3"/>
<evidence type="ECO:0000313" key="12">
    <source>
        <dbReference type="Proteomes" id="UP000016923"/>
    </source>
</evidence>
<feature type="region of interest" description="Disordered" evidence="8">
    <location>
        <begin position="1341"/>
        <end position="1380"/>
    </location>
</feature>
<dbReference type="GO" id="GO:0071949">
    <property type="term" value="F:FAD binding"/>
    <property type="evidence" value="ECO:0007669"/>
    <property type="project" value="InterPro"/>
</dbReference>
<evidence type="ECO:0000256" key="7">
    <source>
        <dbReference type="ARBA" id="ARBA00023002"/>
    </source>
</evidence>
<dbReference type="Gene3D" id="3.40.395.10">
    <property type="entry name" value="Adenoviral Proteinase, Chain A"/>
    <property type="match status" value="1"/>
</dbReference>
<evidence type="ECO:0000256" key="5">
    <source>
        <dbReference type="ARBA" id="ARBA00022801"/>
    </source>
</evidence>
<dbReference type="GO" id="GO:0016709">
    <property type="term" value="F:oxidoreductase activity, acting on paired donors, with incorporation or reduction of molecular oxygen, NAD(P)H as one donor, and incorporation of one atom of oxygen"/>
    <property type="evidence" value="ECO:0007669"/>
    <property type="project" value="UniProtKB-ARBA"/>
</dbReference>
<feature type="region of interest" description="Disordered" evidence="8">
    <location>
        <begin position="720"/>
        <end position="750"/>
    </location>
</feature>
<dbReference type="InterPro" id="IPR038220">
    <property type="entry name" value="PHOX_C_sf"/>
</dbReference>
<dbReference type="InterPro" id="IPR050641">
    <property type="entry name" value="RIFMO-like"/>
</dbReference>
<dbReference type="GO" id="GO:0008234">
    <property type="term" value="F:cysteine-type peptidase activity"/>
    <property type="evidence" value="ECO:0007669"/>
    <property type="project" value="InterPro"/>
</dbReference>
<dbReference type="SUPFAM" id="SSF54001">
    <property type="entry name" value="Cysteine proteinases"/>
    <property type="match status" value="1"/>
</dbReference>
<dbReference type="HOGENOM" id="CLU_243309_0_0_1"/>
<evidence type="ECO:0000256" key="4">
    <source>
        <dbReference type="ARBA" id="ARBA00022670"/>
    </source>
</evidence>
<proteinExistence type="inferred from homology"/>
<keyword evidence="9" id="KW-0472">Membrane</keyword>
<dbReference type="GO" id="GO:0006508">
    <property type="term" value="P:proteolysis"/>
    <property type="evidence" value="ECO:0007669"/>
    <property type="project" value="UniProtKB-KW"/>
</dbReference>
<protein>
    <submittedName>
        <fullName evidence="11">Fad binding domain-containing protein</fullName>
    </submittedName>
</protein>
<dbReference type="Pfam" id="PF01494">
    <property type="entry name" value="FAD_binding_3"/>
    <property type="match status" value="1"/>
</dbReference>
<dbReference type="GO" id="GO:0019783">
    <property type="term" value="F:ubiquitin-like protein peptidase activity"/>
    <property type="evidence" value="ECO:0007669"/>
    <property type="project" value="UniProtKB-ARBA"/>
</dbReference>
<gene>
    <name evidence="11" type="ORF">F503_08140</name>
</gene>
<keyword evidence="6" id="KW-0274">FAD</keyword>
<evidence type="ECO:0000256" key="1">
    <source>
        <dbReference type="ARBA" id="ARBA00005234"/>
    </source>
</evidence>
<keyword evidence="3" id="KW-0285">Flavoprotein</keyword>
<evidence type="ECO:0000313" key="11">
    <source>
        <dbReference type="EMBL" id="EPE07489.1"/>
    </source>
</evidence>
<dbReference type="OrthoDB" id="1716816at2759"/>
<feature type="domain" description="Ubiquitin-like protease family profile" evidence="10">
    <location>
        <begin position="1414"/>
        <end position="1588"/>
    </location>
</feature>
<dbReference type="SUPFAM" id="SSF54373">
    <property type="entry name" value="FAD-linked reductases, C-terminal domain"/>
    <property type="match status" value="1"/>
</dbReference>
<dbReference type="InterPro" id="IPR036188">
    <property type="entry name" value="FAD/NAD-bd_sf"/>
</dbReference>
<dbReference type="Pfam" id="PF02902">
    <property type="entry name" value="Peptidase_C48"/>
    <property type="match status" value="1"/>
</dbReference>
<dbReference type="SUPFAM" id="SSF51905">
    <property type="entry name" value="FAD/NAD(P)-binding domain"/>
    <property type="match status" value="1"/>
</dbReference>
<dbReference type="Gene3D" id="3.40.30.20">
    <property type="match status" value="1"/>
</dbReference>
<dbReference type="EMBL" id="KE148151">
    <property type="protein sequence ID" value="EPE07489.1"/>
    <property type="molecule type" value="Genomic_DNA"/>
</dbReference>
<keyword evidence="12" id="KW-1185">Reference proteome</keyword>
<comment type="similarity">
    <text evidence="1">Belongs to the peptidase C48 family.</text>
</comment>
<organism evidence="11 12">
    <name type="scientific">Ophiostoma piceae (strain UAMH 11346)</name>
    <name type="common">Sap stain fungus</name>
    <dbReference type="NCBI Taxonomy" id="1262450"/>
    <lineage>
        <taxon>Eukaryota</taxon>
        <taxon>Fungi</taxon>
        <taxon>Dikarya</taxon>
        <taxon>Ascomycota</taxon>
        <taxon>Pezizomycotina</taxon>
        <taxon>Sordariomycetes</taxon>
        <taxon>Sordariomycetidae</taxon>
        <taxon>Ophiostomatales</taxon>
        <taxon>Ophiostomataceae</taxon>
        <taxon>Ophiostoma</taxon>
    </lineage>
</organism>
<comment type="similarity">
    <text evidence="2">Belongs to the PheA/TfdB FAD monooxygenase family.</text>
</comment>
<evidence type="ECO:0000256" key="9">
    <source>
        <dbReference type="SAM" id="Phobius"/>
    </source>
</evidence>
<sequence>MASPSIQQYDIVIVGAGPVGLMLSTILARWGYKIRHIDNRPEPTATGRADGIQPRSLDLLRNMGLKAAVMSKKPARVYEVAFWDPPKDGSSTGIARTGTWGSCPSIIDARYPFTTLLHQGHIERIFIGDLAKNGVSIVRPWTITDFESDEAKNPEYPVQVHLEHVDGASHGHETIRAKYLFGGEGARSFIRQKLGIQMHHKDPIAHVWGVMDGVVKTDFPDIKMKCTIHSRDGSIMVIPREDNMVRLYIQIASSTDPDWNPRKTATAEQVQASAEKILQPYSIEWERVEWYSVYPIGQGISEHYTLDHRVFLGGDACHTHSQQPKAGQGMNTAFLDAQNLAWKIHLVETGLAKRELLHTYEPERKAVAESLLAFDNKYAKLFSQKPPSAGTVAAATSAGSGGDDLFVQTFKESCEFTSGYGVKYQPSAITWSPQHPAAQSPAVVDHTLPHAAIKLRPGHLLINADVTRVVDANVVHLEQEIPLNGSFRIFVFAGAAASGLSTGGTAGTKASAASHLAAAHVLRDFEKSLHKKDSFFSTFQRPDAATVSHHEKHNPHSLLFTFCIIFASRRQDIEISRDVPGVLARYRDHVYADDRRDMRVPDAQAGAHAKLGFEEDRGGVVVVRPDGYVGIVARLVEGTGTVDLLNEYFGSFCTKPLAYTQTIQRVAPTPPLVDKDIDTPEIKEPIEPRTHHLQLLDGMAITRALTAVLDFLSPLASPFTTARDNTAPQDERDARTDEHTAHGTPSERLQHHPSAAILITETATATETGGGSTHQDREIALAPVLAAITAIHPGLFLPHLLRWLRAPLAAMRPEDLKELLLNGISFISERLLHHGTADANATPTTPSPDDDRSAIIRVDRIKSPASCFSASPDHILSPSPLSQDYELTWRDDGRNYISNAGFESIASLLRAWKDDLEIGNVSRCPYPDPIVRRFDDKNDSSSGTRKETRLSAVVHNFMLERSGENSEKAWQDAVVELARVIEATEQWIADFYAPENFDLIKAQGTVPYEGLSTPVQKLYDGCCGLCAIGDFLAFAILETHQWGHPGMRSSQLALMQLLVDLEAFHRQQPILSFVVVEKQTRPPGYLFDEEGAVESVNADELRSLWLYGTYKPPILPTKASTTSTTNTTQLKSTPKPVCRVYGDSAINQRSQHANRQSRIASAAAASLKSARRAADGRGPIQIAPTHSLLFEKYRRNADAAGLFRRSSIGPSSPAIRDYQLPAKRKAKTPVVQDARQFKRSRLEKAKRSSENAEAQAAALVPLPPSPAATETSDEDNDLETAVASTSAATTVVETIPLSQQRRLPWASVFPSDDDEDDEAGPRLRISAAKAEELRLIAEQKRATEEAARLKREAEVRRKEEERRRKEEEERAKSSGLRAPSRKVISSLSDSWHSRVISTLRCDPSKDVAKSPEGTPLRSKDFLTVVPKSEWLNDEIVNGFLLHLANHINSKAGITNPKTQTPKCHAFTSFFWKPLSTKGAAGTERWMKRVGVRPDNFLNIDTILIPICEHSHWTLVVVRPTRGVVTHMDSLGNRGSGRREVTDTVMRWVRDLLKDKYVASAWRVQHYNSPRQTNGWDCGVHTVTNAMFMSLGLDPSFYGSKEMPLQRDRIAAMLINGGFSGDFDLSGV</sequence>
<dbReference type="InterPro" id="IPR012941">
    <property type="entry name" value="Phe_hydrox_C_dim_dom"/>
</dbReference>
<evidence type="ECO:0000256" key="6">
    <source>
        <dbReference type="ARBA" id="ARBA00022827"/>
    </source>
</evidence>
<feature type="compositionally biased region" description="Basic and acidic residues" evidence="8">
    <location>
        <begin position="1240"/>
        <end position="1250"/>
    </location>
</feature>
<dbReference type="SUPFAM" id="SSF52833">
    <property type="entry name" value="Thioredoxin-like"/>
    <property type="match status" value="1"/>
</dbReference>
<feature type="transmembrane region" description="Helical" evidence="9">
    <location>
        <begin position="12"/>
        <end position="32"/>
    </location>
</feature>
<evidence type="ECO:0000256" key="3">
    <source>
        <dbReference type="ARBA" id="ARBA00022630"/>
    </source>
</evidence>
<dbReference type="PANTHER" id="PTHR43004">
    <property type="entry name" value="TRK SYSTEM POTASSIUM UPTAKE PROTEIN"/>
    <property type="match status" value="1"/>
</dbReference>
<dbReference type="CDD" id="cd02979">
    <property type="entry name" value="PHOX_C"/>
    <property type="match status" value="1"/>
</dbReference>
<dbReference type="Pfam" id="PF07976">
    <property type="entry name" value="Phe_hydrox_dim"/>
    <property type="match status" value="1"/>
</dbReference>
<dbReference type="InterPro" id="IPR038765">
    <property type="entry name" value="Papain-like_cys_pep_sf"/>
</dbReference>
<dbReference type="PANTHER" id="PTHR43004:SF7">
    <property type="entry name" value="P-HYDROXYBENZOATE-M-HYDROXYLASE"/>
    <property type="match status" value="1"/>
</dbReference>
<keyword evidence="9" id="KW-0812">Transmembrane</keyword>
<dbReference type="PROSITE" id="PS50600">
    <property type="entry name" value="ULP_PROTEASE"/>
    <property type="match status" value="1"/>
</dbReference>
<feature type="compositionally biased region" description="Basic and acidic residues" evidence="8">
    <location>
        <begin position="1341"/>
        <end position="1372"/>
    </location>
</feature>
<accession>S3C1R3</accession>
<dbReference type="Proteomes" id="UP000016923">
    <property type="component" value="Unassembled WGS sequence"/>
</dbReference>
<evidence type="ECO:0000256" key="8">
    <source>
        <dbReference type="SAM" id="MobiDB-lite"/>
    </source>
</evidence>
<keyword evidence="5" id="KW-0378">Hydrolase</keyword>